<dbReference type="EMBL" id="SNRW01006285">
    <property type="protein sequence ID" value="KAA6383365.1"/>
    <property type="molecule type" value="Genomic_DNA"/>
</dbReference>
<evidence type="ECO:0000313" key="1">
    <source>
        <dbReference type="EMBL" id="KAA6383365.1"/>
    </source>
</evidence>
<evidence type="ECO:0008006" key="3">
    <source>
        <dbReference type="Google" id="ProtNLM"/>
    </source>
</evidence>
<gene>
    <name evidence="1" type="ORF">EZS28_021112</name>
</gene>
<evidence type="ECO:0000313" key="2">
    <source>
        <dbReference type="Proteomes" id="UP000324800"/>
    </source>
</evidence>
<sequence>MTKETQKMIIEGQKFNTQKKYLQTMGILKDWMKEKNYTVLDIMNQKIPFIHTEFMTWLTRTRKTKPQSAKHHASILNTMLSLIFGTVQVSTTVQRLTIHAISNHQINNPRYCSTWDINQLFEHWRERPESKLLTNEELQTKLASLLMSLCFVRLEEMANIDLSVSIIDDQKQRAAVCIPPKQSVQRERYDVRQTEEPKVRPTETFFVWLTKLREHFQQSPTNFIHLIWTENWKRADQRYISARLE</sequence>
<accession>A0A5J4VLI2</accession>
<organism evidence="1 2">
    <name type="scientific">Streblomastix strix</name>
    <dbReference type="NCBI Taxonomy" id="222440"/>
    <lineage>
        <taxon>Eukaryota</taxon>
        <taxon>Metamonada</taxon>
        <taxon>Preaxostyla</taxon>
        <taxon>Oxymonadida</taxon>
        <taxon>Streblomastigidae</taxon>
        <taxon>Streblomastix</taxon>
    </lineage>
</organism>
<dbReference type="AlphaFoldDB" id="A0A5J4VLI2"/>
<reference evidence="1 2" key="1">
    <citation type="submission" date="2019-03" db="EMBL/GenBank/DDBJ databases">
        <title>Single cell metagenomics reveals metabolic interactions within the superorganism composed of flagellate Streblomastix strix and complex community of Bacteroidetes bacteria on its surface.</title>
        <authorList>
            <person name="Treitli S.C."/>
            <person name="Kolisko M."/>
            <person name="Husnik F."/>
            <person name="Keeling P."/>
            <person name="Hampl V."/>
        </authorList>
    </citation>
    <scope>NUCLEOTIDE SEQUENCE [LARGE SCALE GENOMIC DNA]</scope>
    <source>
        <strain evidence="1">ST1C</strain>
    </source>
</reference>
<name>A0A5J4VLI2_9EUKA</name>
<protein>
    <recommendedName>
        <fullName evidence="3">Tyr recombinase domain-containing protein</fullName>
    </recommendedName>
</protein>
<proteinExistence type="predicted"/>
<dbReference type="Proteomes" id="UP000324800">
    <property type="component" value="Unassembled WGS sequence"/>
</dbReference>
<comment type="caution">
    <text evidence="1">The sequence shown here is derived from an EMBL/GenBank/DDBJ whole genome shotgun (WGS) entry which is preliminary data.</text>
</comment>